<feature type="region of interest" description="Disordered" evidence="1">
    <location>
        <begin position="99"/>
        <end position="128"/>
    </location>
</feature>
<accession>A0A7S0RI73</accession>
<keyword evidence="2" id="KW-1133">Transmembrane helix</keyword>
<keyword evidence="2" id="KW-0812">Transmembrane</keyword>
<evidence type="ECO:0000256" key="2">
    <source>
        <dbReference type="SAM" id="Phobius"/>
    </source>
</evidence>
<sequence length="153" mass="16289">MQAVPSAGVPVASSIPEAVAKAAAGIAGAAGMDASQGLPVPMGKRHVVMHHEHGVHHLPHQQVVEMEVELVVVLVILHLVALCFWMWLLFADKERRKSKRVGSGADVTQSPGGAASGAPARMGAAARWSDWRTPREILASWGKQSEKQRLGKV</sequence>
<reference evidence="3" key="1">
    <citation type="submission" date="2021-01" db="EMBL/GenBank/DDBJ databases">
        <authorList>
            <person name="Corre E."/>
            <person name="Pelletier E."/>
            <person name="Niang G."/>
            <person name="Scheremetjew M."/>
            <person name="Finn R."/>
            <person name="Kale V."/>
            <person name="Holt S."/>
            <person name="Cochrane G."/>
            <person name="Meng A."/>
            <person name="Brown T."/>
            <person name="Cohen L."/>
        </authorList>
    </citation>
    <scope>NUCLEOTIDE SEQUENCE</scope>
    <source>
        <strain evidence="3">SAG 11-49</strain>
    </source>
</reference>
<name>A0A7S0RI73_9CHLO</name>
<gene>
    <name evidence="3" type="ORF">CLEI1391_LOCUS8549</name>
</gene>
<protein>
    <submittedName>
        <fullName evidence="3">Uncharacterized protein</fullName>
    </submittedName>
</protein>
<evidence type="ECO:0000256" key="1">
    <source>
        <dbReference type="SAM" id="MobiDB-lite"/>
    </source>
</evidence>
<dbReference type="EMBL" id="HBFB01015181">
    <property type="protein sequence ID" value="CAD8678491.1"/>
    <property type="molecule type" value="Transcribed_RNA"/>
</dbReference>
<keyword evidence="2" id="KW-0472">Membrane</keyword>
<proteinExistence type="predicted"/>
<evidence type="ECO:0000313" key="3">
    <source>
        <dbReference type="EMBL" id="CAD8678491.1"/>
    </source>
</evidence>
<organism evidence="3">
    <name type="scientific">Chlamydomonas leiostraca</name>
    <dbReference type="NCBI Taxonomy" id="1034604"/>
    <lineage>
        <taxon>Eukaryota</taxon>
        <taxon>Viridiplantae</taxon>
        <taxon>Chlorophyta</taxon>
        <taxon>core chlorophytes</taxon>
        <taxon>Chlorophyceae</taxon>
        <taxon>CS clade</taxon>
        <taxon>Chlamydomonadales</taxon>
        <taxon>Chlamydomonadaceae</taxon>
        <taxon>Chlamydomonas</taxon>
    </lineage>
</organism>
<dbReference type="AlphaFoldDB" id="A0A7S0RI73"/>
<feature type="transmembrane region" description="Helical" evidence="2">
    <location>
        <begin position="70"/>
        <end position="90"/>
    </location>
</feature>
<feature type="compositionally biased region" description="Low complexity" evidence="1">
    <location>
        <begin position="110"/>
        <end position="127"/>
    </location>
</feature>